<comment type="caution">
    <text evidence="19">The sequence shown here is derived from an EMBL/GenBank/DDBJ whole genome shotgun (WGS) entry which is preliminary data.</text>
</comment>
<evidence type="ECO:0000259" key="18">
    <source>
        <dbReference type="PROSITE" id="PS51217"/>
    </source>
</evidence>
<dbReference type="GO" id="GO:0003677">
    <property type="term" value="F:DNA binding"/>
    <property type="evidence" value="ECO:0007669"/>
    <property type="project" value="UniProtKB-KW"/>
</dbReference>
<evidence type="ECO:0000256" key="2">
    <source>
        <dbReference type="ARBA" id="ARBA00022722"/>
    </source>
</evidence>
<evidence type="ECO:0000256" key="12">
    <source>
        <dbReference type="ARBA" id="ARBA00034617"/>
    </source>
</evidence>
<organism evidence="19 20">
    <name type="scientific">Ancrocorticia populi</name>
    <dbReference type="NCBI Taxonomy" id="2175228"/>
    <lineage>
        <taxon>Bacteria</taxon>
        <taxon>Bacillati</taxon>
        <taxon>Actinomycetota</taxon>
        <taxon>Actinomycetes</taxon>
        <taxon>Actinomycetales</taxon>
        <taxon>Actinomycetaceae</taxon>
        <taxon>Ancrocorticia</taxon>
    </lineage>
</organism>
<evidence type="ECO:0000259" key="17">
    <source>
        <dbReference type="PROSITE" id="PS51198"/>
    </source>
</evidence>
<protein>
    <recommendedName>
        <fullName evidence="13">DNA 3'-5' helicase</fullName>
        <ecNumber evidence="13">5.6.2.4</ecNumber>
    </recommendedName>
</protein>
<evidence type="ECO:0000256" key="8">
    <source>
        <dbReference type="ARBA" id="ARBA00022840"/>
    </source>
</evidence>
<keyword evidence="6 15" id="KW-0347">Helicase</keyword>
<evidence type="ECO:0000256" key="11">
    <source>
        <dbReference type="ARBA" id="ARBA00023235"/>
    </source>
</evidence>
<dbReference type="InterPro" id="IPR014016">
    <property type="entry name" value="UvrD-like_ATP-bd"/>
</dbReference>
<feature type="region of interest" description="Disordered" evidence="16">
    <location>
        <begin position="548"/>
        <end position="575"/>
    </location>
</feature>
<keyword evidence="9" id="KW-0238">DNA-binding</keyword>
<accession>A0A2V1K820</accession>
<dbReference type="Gene3D" id="3.90.320.10">
    <property type="match status" value="1"/>
</dbReference>
<dbReference type="InterPro" id="IPR000212">
    <property type="entry name" value="DNA_helicase_UvrD/REP"/>
</dbReference>
<evidence type="ECO:0000313" key="19">
    <source>
        <dbReference type="EMBL" id="PWF27618.1"/>
    </source>
</evidence>
<evidence type="ECO:0000256" key="14">
    <source>
        <dbReference type="ARBA" id="ARBA00048988"/>
    </source>
</evidence>
<sequence length="1172" mass="128778">MRKVLVPISLPSQARGKDVLMTNYESIMTCLNPDFLPTPEQREVITSNSPAILVVAGAGSGKTATMANRIAYQIGTGTVRPGEVLGLTFTRKAAGELAQRVDQALMRLSKGGFLTSQGEGLSALRERMDRPNISTYNSFAADIAASYGMLVGKDPGARLITDAERWQLMEEIVGAWPTREEDEALRESAQSTIISYSLSLASSLIDNQLTTDEAREFLAREIDALNRLEEEGKGVKLGKQDGVSLTTEWNTLRKKGLPALQRRRQMLDIVDVYLERKKQLGVVEFADQVATAAAVLGEHPALGEELAGRYRLVLLDEYQDTSINQADLLVKALGSKMGAWRSVCAVGDPYQAIYGWRGASASALADFAVQFRRHMGGLEELTLSTSFRNDCAILDAANAVALGIEDTALPVKKLEARKKAGPGKVTEIRTVLREDSYRAIAWRIKDVMAAMADKDGGAEIAVLCRKRKYIETIVEALNEVGVPYEIVGGESLLQRPEILTIRAALAAVATPGRNDRLMRLLTYVGIGASDLRALSAWAQEYAAHQLRSIHPGKESNGTGQAGGDGETSGASLNPRGEGTLIEALTYLPGLDWTSYRGEAFSEAGRAQLELLSGVLQSIRGAIHSDLSDLIAFVSQALGLDLAAATRASGGQRVRTSINSFIALGGSYQREHPGSSLADFLEWMETSDEKEHGGEDEAGIESARLDEDIEVRPGVVQIMTIHAAKGLEWRDLVAIPELVEGEFSDIESRVKSWPTQSETFPYPLRADYKYLPQFDPAQCEDRAEAAQGIYEFKKIALPEYESQEQRRLAYVAFTRPRAELLLAGYGLKSPEKAEPRTKGRGQNVVSEDPVTVQLLKRSTYLTDIRKKTDVTPFAELAGPDWPSELIEQVGEQAEVDWLVERLGEDAVYPPKLAPVPHYAEMPDLLHWPQSIRRKLDSLTPLATDADLKEWQWQADVLLAERRDTRATTLARPYYTATDMVHLSEDSEAFLANQRRPIPSKPSGAARLGTNMHAQIAHHFTEPATLDIDSLMELPASDLDMDSSREGQLYDAFLASPWAGCAPLAIEQSLEIVVADRIIRCTIDAVLDTSAKPGAHPITIVDWKTGRRPRNKDLPSRELQLALYRLAWSRAHKVPLDQIGACFVYLGEPESRRELQAGELTEEEITERIAAALN</sequence>
<name>A0A2V1K820_9ACTO</name>
<proteinExistence type="inferred from homology"/>
<gene>
    <name evidence="19" type="ORF">DD236_04365</name>
</gene>
<dbReference type="Proteomes" id="UP000245283">
    <property type="component" value="Unassembled WGS sequence"/>
</dbReference>
<reference evidence="20" key="1">
    <citation type="submission" date="2018-05" db="EMBL/GenBank/DDBJ databases">
        <authorList>
            <person name="Li Y."/>
        </authorList>
    </citation>
    <scope>NUCLEOTIDE SEQUENCE [LARGE SCALE GENOMIC DNA]</scope>
    <source>
        <strain evidence="20">sk1b4</strain>
    </source>
</reference>
<dbReference type="InterPro" id="IPR014017">
    <property type="entry name" value="DNA_helicase_UvrD-like_C"/>
</dbReference>
<keyword evidence="3 15" id="KW-0547">Nucleotide-binding</keyword>
<dbReference type="Pfam" id="PF13361">
    <property type="entry name" value="UvrD_C"/>
    <property type="match status" value="2"/>
</dbReference>
<dbReference type="Gene3D" id="3.40.50.300">
    <property type="entry name" value="P-loop containing nucleotide triphosphate hydrolases"/>
    <property type="match status" value="4"/>
</dbReference>
<comment type="similarity">
    <text evidence="1">Belongs to the helicase family. UvrD subfamily.</text>
</comment>
<dbReference type="InterPro" id="IPR038726">
    <property type="entry name" value="PDDEXK_AddAB-type"/>
</dbReference>
<keyword evidence="7" id="KW-0269">Exonuclease</keyword>
<dbReference type="AlphaFoldDB" id="A0A2V1K820"/>
<evidence type="ECO:0000256" key="5">
    <source>
        <dbReference type="ARBA" id="ARBA00022801"/>
    </source>
</evidence>
<keyword evidence="5 15" id="KW-0378">Hydrolase</keyword>
<comment type="catalytic activity">
    <reaction evidence="14">
        <text>ATP + H2O = ADP + phosphate + H(+)</text>
        <dbReference type="Rhea" id="RHEA:13065"/>
        <dbReference type="ChEBI" id="CHEBI:15377"/>
        <dbReference type="ChEBI" id="CHEBI:15378"/>
        <dbReference type="ChEBI" id="CHEBI:30616"/>
        <dbReference type="ChEBI" id="CHEBI:43474"/>
        <dbReference type="ChEBI" id="CHEBI:456216"/>
        <dbReference type="EC" id="5.6.2.4"/>
    </reaction>
</comment>
<evidence type="ECO:0000256" key="6">
    <source>
        <dbReference type="ARBA" id="ARBA00022806"/>
    </source>
</evidence>
<evidence type="ECO:0000256" key="7">
    <source>
        <dbReference type="ARBA" id="ARBA00022839"/>
    </source>
</evidence>
<dbReference type="Gene3D" id="1.10.486.10">
    <property type="entry name" value="PCRA, domain 4"/>
    <property type="match status" value="1"/>
</dbReference>
<dbReference type="PANTHER" id="PTHR11070:SF55">
    <property type="entry name" value="DNA 3'-5' HELICASE"/>
    <property type="match status" value="1"/>
</dbReference>
<feature type="binding site" evidence="15">
    <location>
        <begin position="56"/>
        <end position="63"/>
    </location>
    <ligand>
        <name>ATP</name>
        <dbReference type="ChEBI" id="CHEBI:30616"/>
    </ligand>
</feature>
<dbReference type="GO" id="GO:0043138">
    <property type="term" value="F:3'-5' DNA helicase activity"/>
    <property type="evidence" value="ECO:0007669"/>
    <property type="project" value="UniProtKB-EC"/>
</dbReference>
<keyword evidence="8 15" id="KW-0067">ATP-binding</keyword>
<keyword evidence="20" id="KW-1185">Reference proteome</keyword>
<comment type="catalytic activity">
    <reaction evidence="12">
        <text>Couples ATP hydrolysis with the unwinding of duplex DNA by translocating in the 3'-5' direction.</text>
        <dbReference type="EC" id="5.6.2.4"/>
    </reaction>
</comment>
<evidence type="ECO:0000256" key="16">
    <source>
        <dbReference type="SAM" id="MobiDB-lite"/>
    </source>
</evidence>
<evidence type="ECO:0000256" key="15">
    <source>
        <dbReference type="PROSITE-ProRule" id="PRU00560"/>
    </source>
</evidence>
<dbReference type="PROSITE" id="PS51217">
    <property type="entry name" value="UVRD_HELICASE_CTER"/>
    <property type="match status" value="1"/>
</dbReference>
<dbReference type="GO" id="GO:0000725">
    <property type="term" value="P:recombinational repair"/>
    <property type="evidence" value="ECO:0007669"/>
    <property type="project" value="TreeGrafter"/>
</dbReference>
<dbReference type="Pfam" id="PF00580">
    <property type="entry name" value="UvrD-helicase"/>
    <property type="match status" value="1"/>
</dbReference>
<dbReference type="SUPFAM" id="SSF52540">
    <property type="entry name" value="P-loop containing nucleoside triphosphate hydrolases"/>
    <property type="match status" value="1"/>
</dbReference>
<dbReference type="PANTHER" id="PTHR11070">
    <property type="entry name" value="UVRD / RECB / PCRA DNA HELICASE FAMILY MEMBER"/>
    <property type="match status" value="1"/>
</dbReference>
<evidence type="ECO:0000256" key="10">
    <source>
        <dbReference type="ARBA" id="ARBA00023204"/>
    </source>
</evidence>
<dbReference type="InterPro" id="IPR013986">
    <property type="entry name" value="DExx_box_DNA_helicase_dom_sf"/>
</dbReference>
<dbReference type="Gene3D" id="1.10.10.160">
    <property type="match status" value="1"/>
</dbReference>
<dbReference type="InterPro" id="IPR011604">
    <property type="entry name" value="PDDEXK-like_dom_sf"/>
</dbReference>
<evidence type="ECO:0000313" key="20">
    <source>
        <dbReference type="Proteomes" id="UP000245283"/>
    </source>
</evidence>
<dbReference type="GO" id="GO:0004527">
    <property type="term" value="F:exonuclease activity"/>
    <property type="evidence" value="ECO:0007669"/>
    <property type="project" value="UniProtKB-KW"/>
</dbReference>
<feature type="domain" description="UvrD-like helicase ATP-binding" evidence="17">
    <location>
        <begin position="35"/>
        <end position="390"/>
    </location>
</feature>
<evidence type="ECO:0000256" key="3">
    <source>
        <dbReference type="ARBA" id="ARBA00022741"/>
    </source>
</evidence>
<dbReference type="InterPro" id="IPR027417">
    <property type="entry name" value="P-loop_NTPase"/>
</dbReference>
<keyword evidence="11" id="KW-0413">Isomerase</keyword>
<dbReference type="OrthoDB" id="4812256at2"/>
<dbReference type="CDD" id="cd17932">
    <property type="entry name" value="DEXQc_UvrD"/>
    <property type="match status" value="1"/>
</dbReference>
<dbReference type="GO" id="GO:0005829">
    <property type="term" value="C:cytosol"/>
    <property type="evidence" value="ECO:0007669"/>
    <property type="project" value="TreeGrafter"/>
</dbReference>
<dbReference type="GO" id="GO:0033202">
    <property type="term" value="C:DNA helicase complex"/>
    <property type="evidence" value="ECO:0007669"/>
    <property type="project" value="TreeGrafter"/>
</dbReference>
<feature type="domain" description="UvrD-like helicase C-terminal" evidence="18">
    <location>
        <begin position="391"/>
        <end position="725"/>
    </location>
</feature>
<keyword evidence="10" id="KW-0234">DNA repair</keyword>
<dbReference type="EC" id="5.6.2.4" evidence="13"/>
<evidence type="ECO:0000256" key="4">
    <source>
        <dbReference type="ARBA" id="ARBA00022763"/>
    </source>
</evidence>
<dbReference type="PROSITE" id="PS51198">
    <property type="entry name" value="UVRD_HELICASE_ATP_BIND"/>
    <property type="match status" value="1"/>
</dbReference>
<keyword evidence="2" id="KW-0540">Nuclease</keyword>
<evidence type="ECO:0000256" key="13">
    <source>
        <dbReference type="ARBA" id="ARBA00034808"/>
    </source>
</evidence>
<evidence type="ECO:0000256" key="1">
    <source>
        <dbReference type="ARBA" id="ARBA00009922"/>
    </source>
</evidence>
<keyword evidence="4" id="KW-0227">DNA damage</keyword>
<dbReference type="GO" id="GO:0005524">
    <property type="term" value="F:ATP binding"/>
    <property type="evidence" value="ECO:0007669"/>
    <property type="project" value="UniProtKB-UniRule"/>
</dbReference>
<dbReference type="Pfam" id="PF12705">
    <property type="entry name" value="PDDEXK_1"/>
    <property type="match status" value="1"/>
</dbReference>
<dbReference type="EMBL" id="QETB01000001">
    <property type="protein sequence ID" value="PWF27618.1"/>
    <property type="molecule type" value="Genomic_DNA"/>
</dbReference>
<evidence type="ECO:0000256" key="9">
    <source>
        <dbReference type="ARBA" id="ARBA00023125"/>
    </source>
</evidence>